<organism evidence="10 11">
    <name type="scientific">Aspergillus homomorphus (strain CBS 101889)</name>
    <dbReference type="NCBI Taxonomy" id="1450537"/>
    <lineage>
        <taxon>Eukaryota</taxon>
        <taxon>Fungi</taxon>
        <taxon>Dikarya</taxon>
        <taxon>Ascomycota</taxon>
        <taxon>Pezizomycotina</taxon>
        <taxon>Eurotiomycetes</taxon>
        <taxon>Eurotiomycetidae</taxon>
        <taxon>Eurotiales</taxon>
        <taxon>Aspergillaceae</taxon>
        <taxon>Aspergillus</taxon>
        <taxon>Aspergillus subgen. Circumdati</taxon>
    </lineage>
</organism>
<sequence length="126" mass="14565">MAADQYDGIRNARTILFIGGGSFQMTAQELGTIIRQELNVVVFLINNDGYFIERCIHGRHQAYNDIGRWRYLQALACLVRRTKYTRPRLAPGSSWKPCLPRISCGMGQDGAWWRLYANQKMLLRVR</sequence>
<keyword evidence="7" id="KW-0786">Thiamine pyrophosphate</keyword>
<dbReference type="GO" id="GO:0005829">
    <property type="term" value="C:cytosol"/>
    <property type="evidence" value="ECO:0007669"/>
    <property type="project" value="TreeGrafter"/>
</dbReference>
<dbReference type="PANTHER" id="PTHR43452:SF11">
    <property type="entry name" value="PYRUVATE DECARBOXYLASE"/>
    <property type="match status" value="1"/>
</dbReference>
<feature type="domain" description="Thiamine pyrophosphate enzyme TPP-binding" evidence="9">
    <location>
        <begin position="11"/>
        <end position="52"/>
    </location>
</feature>
<comment type="cofactor">
    <cofactor evidence="1">
        <name>thiamine diphosphate</name>
        <dbReference type="ChEBI" id="CHEBI:58937"/>
    </cofactor>
</comment>
<gene>
    <name evidence="10" type="ORF">BO97DRAFT_275469</name>
</gene>
<evidence type="ECO:0000256" key="5">
    <source>
        <dbReference type="ARBA" id="ARBA00022793"/>
    </source>
</evidence>
<evidence type="ECO:0000313" key="10">
    <source>
        <dbReference type="EMBL" id="RAL14720.1"/>
    </source>
</evidence>
<dbReference type="InterPro" id="IPR011766">
    <property type="entry name" value="TPP_enzyme_TPP-bd"/>
</dbReference>
<evidence type="ECO:0000256" key="4">
    <source>
        <dbReference type="ARBA" id="ARBA00022723"/>
    </source>
</evidence>
<evidence type="ECO:0000256" key="3">
    <source>
        <dbReference type="ARBA" id="ARBA00014422"/>
    </source>
</evidence>
<accession>A0A395I3Q6</accession>
<dbReference type="GO" id="GO:0004737">
    <property type="term" value="F:pyruvate decarboxylase activity"/>
    <property type="evidence" value="ECO:0007669"/>
    <property type="project" value="TreeGrafter"/>
</dbReference>
<dbReference type="Proteomes" id="UP000248961">
    <property type="component" value="Unassembled WGS sequence"/>
</dbReference>
<dbReference type="Pfam" id="PF02775">
    <property type="entry name" value="TPP_enzyme_C"/>
    <property type="match status" value="1"/>
</dbReference>
<dbReference type="InterPro" id="IPR029061">
    <property type="entry name" value="THDP-binding"/>
</dbReference>
<dbReference type="GO" id="GO:0000949">
    <property type="term" value="P:aromatic amino acid family catabolic process to alcohol via Ehrlich pathway"/>
    <property type="evidence" value="ECO:0007669"/>
    <property type="project" value="TreeGrafter"/>
</dbReference>
<dbReference type="GO" id="GO:0005634">
    <property type="term" value="C:nucleus"/>
    <property type="evidence" value="ECO:0007669"/>
    <property type="project" value="TreeGrafter"/>
</dbReference>
<evidence type="ECO:0000256" key="6">
    <source>
        <dbReference type="ARBA" id="ARBA00022842"/>
    </source>
</evidence>
<keyword evidence="8" id="KW-0456">Lyase</keyword>
<dbReference type="RefSeq" id="XP_025553874.1">
    <property type="nucleotide sequence ID" value="XM_025691023.1"/>
</dbReference>
<evidence type="ECO:0000256" key="1">
    <source>
        <dbReference type="ARBA" id="ARBA00001964"/>
    </source>
</evidence>
<dbReference type="GO" id="GO:0046872">
    <property type="term" value="F:metal ion binding"/>
    <property type="evidence" value="ECO:0007669"/>
    <property type="project" value="UniProtKB-KW"/>
</dbReference>
<reference evidence="10 11" key="1">
    <citation type="submission" date="2018-02" db="EMBL/GenBank/DDBJ databases">
        <title>The genomes of Aspergillus section Nigri reveals drivers in fungal speciation.</title>
        <authorList>
            <consortium name="DOE Joint Genome Institute"/>
            <person name="Vesth T.C."/>
            <person name="Nybo J."/>
            <person name="Theobald S."/>
            <person name="Brandl J."/>
            <person name="Frisvad J.C."/>
            <person name="Nielsen K.F."/>
            <person name="Lyhne E.K."/>
            <person name="Kogle M.E."/>
            <person name="Kuo A."/>
            <person name="Riley R."/>
            <person name="Clum A."/>
            <person name="Nolan M."/>
            <person name="Lipzen A."/>
            <person name="Salamov A."/>
            <person name="Henrissat B."/>
            <person name="Wiebenga A."/>
            <person name="De vries R.P."/>
            <person name="Grigoriev I.V."/>
            <person name="Mortensen U.H."/>
            <person name="Andersen M.R."/>
            <person name="Baker S.E."/>
        </authorList>
    </citation>
    <scope>NUCLEOTIDE SEQUENCE [LARGE SCALE GENOMIC DNA]</scope>
    <source>
        <strain evidence="10 11">CBS 101889</strain>
    </source>
</reference>
<keyword evidence="4" id="KW-0479">Metal-binding</keyword>
<dbReference type="OrthoDB" id="3970464at2759"/>
<name>A0A395I3Q6_ASPHC</name>
<dbReference type="SUPFAM" id="SSF52518">
    <property type="entry name" value="Thiamin diphosphate-binding fold (THDP-binding)"/>
    <property type="match status" value="1"/>
</dbReference>
<dbReference type="EMBL" id="KZ824274">
    <property type="protein sequence ID" value="RAL14720.1"/>
    <property type="molecule type" value="Genomic_DNA"/>
</dbReference>
<dbReference type="STRING" id="1450537.A0A395I3Q6"/>
<dbReference type="VEuPathDB" id="FungiDB:BO97DRAFT_275469"/>
<proteinExistence type="inferred from homology"/>
<keyword evidence="11" id="KW-1185">Reference proteome</keyword>
<evidence type="ECO:0000256" key="7">
    <source>
        <dbReference type="ARBA" id="ARBA00023052"/>
    </source>
</evidence>
<dbReference type="InterPro" id="IPR012110">
    <property type="entry name" value="PDC/IPDC-like"/>
</dbReference>
<protein>
    <recommendedName>
        <fullName evidence="3">Pyruvate decarboxylase</fullName>
    </recommendedName>
</protein>
<dbReference type="AlphaFoldDB" id="A0A395I3Q6"/>
<keyword evidence="6" id="KW-0460">Magnesium</keyword>
<dbReference type="GO" id="GO:0030976">
    <property type="term" value="F:thiamine pyrophosphate binding"/>
    <property type="evidence" value="ECO:0007669"/>
    <property type="project" value="InterPro"/>
</dbReference>
<evidence type="ECO:0000256" key="8">
    <source>
        <dbReference type="ARBA" id="ARBA00023239"/>
    </source>
</evidence>
<comment type="similarity">
    <text evidence="2">Belongs to the TPP enzyme family.</text>
</comment>
<dbReference type="PANTHER" id="PTHR43452">
    <property type="entry name" value="PYRUVATE DECARBOXYLASE"/>
    <property type="match status" value="1"/>
</dbReference>
<evidence type="ECO:0000313" key="11">
    <source>
        <dbReference type="Proteomes" id="UP000248961"/>
    </source>
</evidence>
<keyword evidence="5" id="KW-0210">Decarboxylase</keyword>
<dbReference type="Gene3D" id="3.40.50.970">
    <property type="match status" value="1"/>
</dbReference>
<dbReference type="GeneID" id="37195312"/>
<evidence type="ECO:0000256" key="2">
    <source>
        <dbReference type="ARBA" id="ARBA00007812"/>
    </source>
</evidence>
<evidence type="ECO:0000259" key="9">
    <source>
        <dbReference type="Pfam" id="PF02775"/>
    </source>
</evidence>